<gene>
    <name evidence="3" type="ORF">GXM_05931</name>
</gene>
<dbReference type="NCBIfam" id="NF041742">
    <property type="entry name" value="WGxxGxxG_fam"/>
    <property type="match status" value="1"/>
</dbReference>
<feature type="chain" id="PRO_5024962152" description="WGxxGxxG-CTERM domain-containing protein" evidence="2">
    <location>
        <begin position="31"/>
        <end position="99"/>
    </location>
</feature>
<proteinExistence type="predicted"/>
<evidence type="ECO:0000313" key="3">
    <source>
        <dbReference type="EMBL" id="QFS48437.1"/>
    </source>
</evidence>
<accession>A0A5P8W6R0</accession>
<keyword evidence="2" id="KW-0732">Signal</keyword>
<dbReference type="AlphaFoldDB" id="A0A5P8W6R0"/>
<sequence>MKRFNLSKILGSTVLALSLATLPTVLPASAQTTSTTDGTVTNTTTDGAATDRNYRDGDWGLLGLLGLFGLFGRKSRKADDNVAYRDPNAVGSSGSRSNF</sequence>
<evidence type="ECO:0000313" key="4">
    <source>
        <dbReference type="Proteomes" id="UP000326678"/>
    </source>
</evidence>
<evidence type="ECO:0000256" key="1">
    <source>
        <dbReference type="SAM" id="MobiDB-lite"/>
    </source>
</evidence>
<evidence type="ECO:0000256" key="2">
    <source>
        <dbReference type="SAM" id="SignalP"/>
    </source>
</evidence>
<feature type="region of interest" description="Disordered" evidence="1">
    <location>
        <begin position="30"/>
        <end position="49"/>
    </location>
</feature>
<feature type="signal peptide" evidence="2">
    <location>
        <begin position="1"/>
        <end position="30"/>
    </location>
</feature>
<dbReference type="EMBL" id="CP045226">
    <property type="protein sequence ID" value="QFS48437.1"/>
    <property type="molecule type" value="Genomic_DNA"/>
</dbReference>
<evidence type="ECO:0008006" key="5">
    <source>
        <dbReference type="Google" id="ProtNLM"/>
    </source>
</evidence>
<keyword evidence="4" id="KW-1185">Reference proteome</keyword>
<dbReference type="RefSeq" id="WP_118166776.1">
    <property type="nucleotide sequence ID" value="NZ_CP045226.1"/>
</dbReference>
<dbReference type="KEGG" id="nsh:GXM_05931"/>
<reference evidence="3 4" key="1">
    <citation type="submission" date="2019-10" db="EMBL/GenBank/DDBJ databases">
        <title>Genomic and transcriptomic insights into the perfect genentic adaptation of a filamentous nitrogen-fixing cyanobacterium to rice fields.</title>
        <authorList>
            <person name="Chen Z."/>
        </authorList>
    </citation>
    <scope>NUCLEOTIDE SEQUENCE [LARGE SCALE GENOMIC DNA]</scope>
    <source>
        <strain evidence="3">CCNUC1</strain>
    </source>
</reference>
<protein>
    <recommendedName>
        <fullName evidence="5">WGxxGxxG-CTERM domain-containing protein</fullName>
    </recommendedName>
</protein>
<name>A0A5P8W6R0_9NOSO</name>
<organism evidence="3 4">
    <name type="scientific">Nostoc sphaeroides CCNUC1</name>
    <dbReference type="NCBI Taxonomy" id="2653204"/>
    <lineage>
        <taxon>Bacteria</taxon>
        <taxon>Bacillati</taxon>
        <taxon>Cyanobacteriota</taxon>
        <taxon>Cyanophyceae</taxon>
        <taxon>Nostocales</taxon>
        <taxon>Nostocaceae</taxon>
        <taxon>Nostoc</taxon>
    </lineage>
</organism>
<dbReference type="Proteomes" id="UP000326678">
    <property type="component" value="Chromosome Gxm1"/>
</dbReference>
<dbReference type="NCBIfam" id="NF038039">
    <property type="entry name" value="WGxxGxxG-CTERM"/>
    <property type="match status" value="1"/>
</dbReference>